<dbReference type="EMBL" id="JABBKX010000002">
    <property type="protein sequence ID" value="NMJ41403.1"/>
    <property type="molecule type" value="Genomic_DNA"/>
</dbReference>
<dbReference type="PANTHER" id="PTHR44846">
    <property type="entry name" value="MANNOSYL-D-GLYCERATE TRANSPORT/METABOLISM SYSTEM REPRESSOR MNGR-RELATED"/>
    <property type="match status" value="1"/>
</dbReference>
<gene>
    <name evidence="5" type="ORF">GWK16_09145</name>
</gene>
<reference evidence="5 6" key="1">
    <citation type="submission" date="2020-03" db="EMBL/GenBank/DDBJ databases">
        <authorList>
            <person name="Sun Q."/>
        </authorList>
    </citation>
    <scope>NUCLEOTIDE SEQUENCE [LARGE SCALE GENOMIC DNA]</scope>
    <source>
        <strain evidence="5 6">JC162</strain>
    </source>
</reference>
<evidence type="ECO:0000259" key="4">
    <source>
        <dbReference type="PROSITE" id="PS50949"/>
    </source>
</evidence>
<dbReference type="GO" id="GO:0003677">
    <property type="term" value="F:DNA binding"/>
    <property type="evidence" value="ECO:0007669"/>
    <property type="project" value="UniProtKB-KW"/>
</dbReference>
<organism evidence="5 6">
    <name type="scientific">Neoroseomonas marina</name>
    <dbReference type="NCBI Taxonomy" id="1232220"/>
    <lineage>
        <taxon>Bacteria</taxon>
        <taxon>Pseudomonadati</taxon>
        <taxon>Pseudomonadota</taxon>
        <taxon>Alphaproteobacteria</taxon>
        <taxon>Acetobacterales</taxon>
        <taxon>Acetobacteraceae</taxon>
        <taxon>Neoroseomonas</taxon>
    </lineage>
</organism>
<dbReference type="InterPro" id="IPR050679">
    <property type="entry name" value="Bact_HTH_transcr_reg"/>
</dbReference>
<dbReference type="Pfam" id="PF00392">
    <property type="entry name" value="GntR"/>
    <property type="match status" value="1"/>
</dbReference>
<dbReference type="InterPro" id="IPR036388">
    <property type="entry name" value="WH-like_DNA-bd_sf"/>
</dbReference>
<keyword evidence="1" id="KW-0805">Transcription regulation</keyword>
<feature type="domain" description="HTH gntR-type" evidence="4">
    <location>
        <begin position="2"/>
        <end position="70"/>
    </location>
</feature>
<dbReference type="Gene3D" id="1.10.10.10">
    <property type="entry name" value="Winged helix-like DNA-binding domain superfamily/Winged helix DNA-binding domain"/>
    <property type="match status" value="1"/>
</dbReference>
<protein>
    <submittedName>
        <fullName evidence="5">UTRA domain-containing protein</fullName>
    </submittedName>
</protein>
<dbReference type="SMART" id="SM00345">
    <property type="entry name" value="HTH_GNTR"/>
    <property type="match status" value="1"/>
</dbReference>
<keyword evidence="6" id="KW-1185">Reference proteome</keyword>
<dbReference type="Gene3D" id="3.40.1410.10">
    <property type="entry name" value="Chorismate lyase-like"/>
    <property type="match status" value="1"/>
</dbReference>
<evidence type="ECO:0000313" key="5">
    <source>
        <dbReference type="EMBL" id="NMJ41403.1"/>
    </source>
</evidence>
<dbReference type="SUPFAM" id="SSF46785">
    <property type="entry name" value="Winged helix' DNA-binding domain"/>
    <property type="match status" value="1"/>
</dbReference>
<dbReference type="SMART" id="SM00866">
    <property type="entry name" value="UTRA"/>
    <property type="match status" value="1"/>
</dbReference>
<dbReference type="InterPro" id="IPR028978">
    <property type="entry name" value="Chorismate_lyase_/UTRA_dom_sf"/>
</dbReference>
<dbReference type="Pfam" id="PF07702">
    <property type="entry name" value="UTRA"/>
    <property type="match status" value="1"/>
</dbReference>
<evidence type="ECO:0000313" key="6">
    <source>
        <dbReference type="Proteomes" id="UP000548582"/>
    </source>
</evidence>
<keyword evidence="2" id="KW-0238">DNA-binding</keyword>
<dbReference type="CDD" id="cd07377">
    <property type="entry name" value="WHTH_GntR"/>
    <property type="match status" value="1"/>
</dbReference>
<dbReference type="RefSeq" id="WP_170053605.1">
    <property type="nucleotide sequence ID" value="NZ_JABBKX010000002.1"/>
</dbReference>
<dbReference type="AlphaFoldDB" id="A0A848ED64"/>
<dbReference type="PANTHER" id="PTHR44846:SF16">
    <property type="entry name" value="TRANSCRIPTIONAL REGULATOR PHNF-RELATED"/>
    <property type="match status" value="1"/>
</dbReference>
<dbReference type="InterPro" id="IPR011663">
    <property type="entry name" value="UTRA"/>
</dbReference>
<name>A0A848ED64_9PROT</name>
<dbReference type="InterPro" id="IPR000524">
    <property type="entry name" value="Tscrpt_reg_HTH_GntR"/>
</dbReference>
<proteinExistence type="predicted"/>
<keyword evidence="3" id="KW-0804">Transcription</keyword>
<evidence type="ECO:0000256" key="2">
    <source>
        <dbReference type="ARBA" id="ARBA00023125"/>
    </source>
</evidence>
<evidence type="ECO:0000256" key="3">
    <source>
        <dbReference type="ARBA" id="ARBA00023163"/>
    </source>
</evidence>
<dbReference type="PRINTS" id="PR00035">
    <property type="entry name" value="HTHGNTR"/>
</dbReference>
<comment type="caution">
    <text evidence="5">The sequence shown here is derived from an EMBL/GenBank/DDBJ whole genome shotgun (WGS) entry which is preliminary data.</text>
</comment>
<dbReference type="Proteomes" id="UP000548582">
    <property type="component" value="Unassembled WGS sequence"/>
</dbReference>
<accession>A0A848ED64</accession>
<dbReference type="InterPro" id="IPR036390">
    <property type="entry name" value="WH_DNA-bd_sf"/>
</dbReference>
<dbReference type="SUPFAM" id="SSF64288">
    <property type="entry name" value="Chorismate lyase-like"/>
    <property type="match status" value="1"/>
</dbReference>
<sequence length="229" mass="25540">MAVTYREIKADILGRITRGDWKPGSLIPGELELAETYGAARATVNRAMRELAEDGIIERKRKSGSRVRLSPLRQARFDIPIVRREIEEQGAAYRYALVQSELVAAPDWVRARMGLAPGGKVRHLVCLHFADGAPYQHEDRWINLSVLPQARDADFATAGPNEWLVAQIPFSEAEISIAATAADAALSEHLACALGDPLLQIERSTRWKGQAVTFVRLVHHRGHRMTARY</sequence>
<dbReference type="PROSITE" id="PS50949">
    <property type="entry name" value="HTH_GNTR"/>
    <property type="match status" value="1"/>
</dbReference>
<evidence type="ECO:0000256" key="1">
    <source>
        <dbReference type="ARBA" id="ARBA00023015"/>
    </source>
</evidence>
<dbReference type="GO" id="GO:0003700">
    <property type="term" value="F:DNA-binding transcription factor activity"/>
    <property type="evidence" value="ECO:0007669"/>
    <property type="project" value="InterPro"/>
</dbReference>